<feature type="domain" description="PB1-like" evidence="3">
    <location>
        <begin position="2"/>
        <end position="64"/>
    </location>
</feature>
<dbReference type="InterPro" id="IPR018289">
    <property type="entry name" value="MULE_transposase_dom"/>
</dbReference>
<protein>
    <submittedName>
        <fullName evidence="4">F-box domain containing protein</fullName>
    </submittedName>
</protein>
<reference evidence="4" key="2">
    <citation type="submission" date="2022-01" db="EMBL/GenBank/DDBJ databases">
        <authorList>
            <person name="Yamashiro T."/>
            <person name="Shiraishi A."/>
            <person name="Satake H."/>
            <person name="Nakayama K."/>
        </authorList>
    </citation>
    <scope>NUCLEOTIDE SEQUENCE</scope>
</reference>
<accession>A0ABQ5I615</accession>
<gene>
    <name evidence="4" type="ORF">Tco_1091014</name>
</gene>
<feature type="domain" description="MULE transposase" evidence="2">
    <location>
        <begin position="385"/>
        <end position="447"/>
    </location>
</feature>
<name>A0ABQ5I615_9ASTR</name>
<dbReference type="Pfam" id="PF10551">
    <property type="entry name" value="MULE"/>
    <property type="match status" value="1"/>
</dbReference>
<dbReference type="EMBL" id="BQNB010020394">
    <property type="protein sequence ID" value="GJT95496.1"/>
    <property type="molecule type" value="Genomic_DNA"/>
</dbReference>
<comment type="caution">
    <text evidence="4">The sequence shown here is derived from an EMBL/GenBank/DDBJ whole genome shotgun (WGS) entry which is preliminary data.</text>
</comment>
<dbReference type="InterPro" id="IPR058594">
    <property type="entry name" value="PB1-like_dom_pln"/>
</dbReference>
<organism evidence="4 5">
    <name type="scientific">Tanacetum coccineum</name>
    <dbReference type="NCBI Taxonomy" id="301880"/>
    <lineage>
        <taxon>Eukaryota</taxon>
        <taxon>Viridiplantae</taxon>
        <taxon>Streptophyta</taxon>
        <taxon>Embryophyta</taxon>
        <taxon>Tracheophyta</taxon>
        <taxon>Spermatophyta</taxon>
        <taxon>Magnoliopsida</taxon>
        <taxon>eudicotyledons</taxon>
        <taxon>Gunneridae</taxon>
        <taxon>Pentapetalae</taxon>
        <taxon>asterids</taxon>
        <taxon>campanulids</taxon>
        <taxon>Asterales</taxon>
        <taxon>Asteraceae</taxon>
        <taxon>Asteroideae</taxon>
        <taxon>Anthemideae</taxon>
        <taxon>Anthemidinae</taxon>
        <taxon>Tanacetum</taxon>
    </lineage>
</organism>
<evidence type="ECO:0000259" key="2">
    <source>
        <dbReference type="Pfam" id="PF10551"/>
    </source>
</evidence>
<evidence type="ECO:0000259" key="3">
    <source>
        <dbReference type="Pfam" id="PF26130"/>
    </source>
</evidence>
<feature type="region of interest" description="Disordered" evidence="1">
    <location>
        <begin position="273"/>
        <end position="293"/>
    </location>
</feature>
<keyword evidence="5" id="KW-1185">Reference proteome</keyword>
<dbReference type="PANTHER" id="PTHR31973">
    <property type="entry name" value="POLYPROTEIN, PUTATIVE-RELATED"/>
    <property type="match status" value="1"/>
</dbReference>
<evidence type="ECO:0000313" key="5">
    <source>
        <dbReference type="Proteomes" id="UP001151760"/>
    </source>
</evidence>
<proteinExistence type="predicted"/>
<evidence type="ECO:0000256" key="1">
    <source>
        <dbReference type="SAM" id="MobiDB-lite"/>
    </source>
</evidence>
<dbReference type="Pfam" id="PF26130">
    <property type="entry name" value="PB1-like"/>
    <property type="match status" value="1"/>
</dbReference>
<dbReference type="Proteomes" id="UP001151760">
    <property type="component" value="Unassembled WGS sequence"/>
</dbReference>
<sequence>MSYEHLKEIAKKLVPHALFEKIYYCQTGVKLTLGLREIKSTQDIAEMMKVGYESGNEIDMYVEHFGYDIMELIKLEVNEEHNHNSIEESDDEYYGSDDYEEIENVDFQTEGDESVMIKSISTHDPFLTKLCSARIMFRGTAEHLQTEEPLADPDDHQIHAVNKVQSGVLYPAFDPDIPWDKMEPTLGMRYETPYQLKLALANYGVAHGYQLWYMKNDWREVLVYCGRNVEEGRCAGKKGNKDRVMKNKVRSGVQTGVKKKVVKKKVLKKKVVKKKPVSDSGEGTSQSPKWTKKQIRDSKQVVYPFRMYASWMSNEHSLQIKSLNSEHKYCRNYNWDLLQALLDSNPGSTCRLDVEESSNGSTTFKRIYICFKEVKDGWLLGCRKVIVRVENADNWGWFLHLLHDDLSLNNKNGITIISDSHKGLIDAVNDWLPEAEHRKCTRHIYDNFKKKYNEGAYDYLIKRNPNSWSRAFFEMDMRCAAFENGISESINRAILEPRHKPIITMLEEIRSYGGGDEEYREDEGRREVGNGEQCRGRRGSGRGNRAVGSNKRWNEGLGQLDEEAFRECMEEQAREQAKNDVEQERLDKEIREEIEWEEKNNYFNPANFREDSLEEAPFNHTYAEVLIPSIHSQPTNTRGDLQMKEELPAPAADKGKGVASVAQQDSAPKKKRGSPPSHVDGVKIYHKNRGRSERIYKMKEKKAFEFDKHRTGSTPDKAFDVSD</sequence>
<evidence type="ECO:0000313" key="4">
    <source>
        <dbReference type="EMBL" id="GJT95496.1"/>
    </source>
</evidence>
<dbReference type="PANTHER" id="PTHR31973:SF189">
    <property type="entry name" value="TRANSPOSASE, MUDR, PLANT, MULE TRANSPOSASE DOMAIN PROTEIN-RELATED"/>
    <property type="match status" value="1"/>
</dbReference>
<feature type="region of interest" description="Disordered" evidence="1">
    <location>
        <begin position="648"/>
        <end position="697"/>
    </location>
</feature>
<reference evidence="4" key="1">
    <citation type="journal article" date="2022" name="Int. J. Mol. Sci.">
        <title>Draft Genome of Tanacetum Coccineum: Genomic Comparison of Closely Related Tanacetum-Family Plants.</title>
        <authorList>
            <person name="Yamashiro T."/>
            <person name="Shiraishi A."/>
            <person name="Nakayama K."/>
            <person name="Satake H."/>
        </authorList>
    </citation>
    <scope>NUCLEOTIDE SEQUENCE</scope>
</reference>
<feature type="region of interest" description="Disordered" evidence="1">
    <location>
        <begin position="516"/>
        <end position="552"/>
    </location>
</feature>